<dbReference type="OrthoDB" id="408933at2759"/>
<dbReference type="EMBL" id="JMSN01000171">
    <property type="protein sequence ID" value="KDN36357.1"/>
    <property type="molecule type" value="Genomic_DNA"/>
</dbReference>
<evidence type="ECO:0000256" key="7">
    <source>
        <dbReference type="SAM" id="MobiDB-lite"/>
    </source>
</evidence>
<keyword evidence="5" id="KW-0496">Mitochondrion</keyword>
<name>A0A066V3T7_TILAU</name>
<evidence type="ECO:0000313" key="8">
    <source>
        <dbReference type="EMBL" id="KDN36357.1"/>
    </source>
</evidence>
<proteinExistence type="inferred from homology"/>
<organism evidence="8 9">
    <name type="scientific">Tilletiaria anomala (strain ATCC 24038 / CBS 436.72 / UBC 951)</name>
    <dbReference type="NCBI Taxonomy" id="1037660"/>
    <lineage>
        <taxon>Eukaryota</taxon>
        <taxon>Fungi</taxon>
        <taxon>Dikarya</taxon>
        <taxon>Basidiomycota</taxon>
        <taxon>Ustilaginomycotina</taxon>
        <taxon>Exobasidiomycetes</taxon>
        <taxon>Georgefischeriales</taxon>
        <taxon>Tilletiariaceae</taxon>
        <taxon>Tilletiaria</taxon>
    </lineage>
</organism>
<evidence type="ECO:0000256" key="3">
    <source>
        <dbReference type="ARBA" id="ARBA00022946"/>
    </source>
</evidence>
<sequence length="195" mass="21399">MLPTAVTLSKASRLPLTSKQANKNFYKGTRTGNVLLRKRIALVTRTTGAQLYDAQGHERTWNKRVGGRLDESRMVSFVVPPGLADTKLKPYVFTGKESESGVPRPERGYPGGPRMSGPRALDGTYYSSLIDAISVRRARQREAESDMRVVRERVRQKAIRGSSSSAAADSESSSSAAEESTDGDKKSVLGRFFSR</sequence>
<dbReference type="HOGENOM" id="CLU_119656_0_0_1"/>
<evidence type="ECO:0000256" key="6">
    <source>
        <dbReference type="ARBA" id="ARBA00023274"/>
    </source>
</evidence>
<dbReference type="GO" id="GO:0006412">
    <property type="term" value="P:translation"/>
    <property type="evidence" value="ECO:0007669"/>
    <property type="project" value="TreeGrafter"/>
</dbReference>
<feature type="region of interest" description="Disordered" evidence="7">
    <location>
        <begin position="141"/>
        <end position="195"/>
    </location>
</feature>
<reference evidence="8 9" key="1">
    <citation type="submission" date="2014-05" db="EMBL/GenBank/DDBJ databases">
        <title>Draft genome sequence of a rare smut relative, Tilletiaria anomala UBC 951.</title>
        <authorList>
            <consortium name="DOE Joint Genome Institute"/>
            <person name="Toome M."/>
            <person name="Kuo A."/>
            <person name="Henrissat B."/>
            <person name="Lipzen A."/>
            <person name="Tritt A."/>
            <person name="Yoshinaga Y."/>
            <person name="Zane M."/>
            <person name="Barry K."/>
            <person name="Grigoriev I.V."/>
            <person name="Spatafora J.W."/>
            <person name="Aimea M.C."/>
        </authorList>
    </citation>
    <scope>NUCLEOTIDE SEQUENCE [LARGE SCALE GENOMIC DNA]</scope>
    <source>
        <strain evidence="8 9">UBC 951</strain>
    </source>
</reference>
<feature type="compositionally biased region" description="Basic and acidic residues" evidence="7">
    <location>
        <begin position="96"/>
        <end position="107"/>
    </location>
</feature>
<evidence type="ECO:0000313" key="9">
    <source>
        <dbReference type="Proteomes" id="UP000027361"/>
    </source>
</evidence>
<feature type="compositionally biased region" description="Basic and acidic residues" evidence="7">
    <location>
        <begin position="141"/>
        <end position="155"/>
    </location>
</feature>
<dbReference type="InParanoid" id="A0A066V3T7"/>
<accession>A0A066V3T7</accession>
<keyword evidence="9" id="KW-1185">Reference proteome</keyword>
<dbReference type="GO" id="GO:0005762">
    <property type="term" value="C:mitochondrial large ribosomal subunit"/>
    <property type="evidence" value="ECO:0007669"/>
    <property type="project" value="InterPro"/>
</dbReference>
<comment type="similarity">
    <text evidence="2">Belongs to the mitochondrion-specific ribosomal protein mL41 family.</text>
</comment>
<dbReference type="OMA" id="RYWHLKT"/>
<dbReference type="PANTHER" id="PTHR21338:SF0">
    <property type="entry name" value="LARGE RIBOSOMAL SUBUNIT PROTEIN ML41"/>
    <property type="match status" value="1"/>
</dbReference>
<evidence type="ECO:0000256" key="2">
    <source>
        <dbReference type="ARBA" id="ARBA00010152"/>
    </source>
</evidence>
<keyword evidence="4" id="KW-0689">Ribosomal protein</keyword>
<evidence type="ECO:0000256" key="5">
    <source>
        <dbReference type="ARBA" id="ARBA00023128"/>
    </source>
</evidence>
<feature type="region of interest" description="Disordered" evidence="7">
    <location>
        <begin position="95"/>
        <end position="120"/>
    </location>
</feature>
<feature type="compositionally biased region" description="Low complexity" evidence="7">
    <location>
        <begin position="162"/>
        <end position="178"/>
    </location>
</feature>
<dbReference type="AlphaFoldDB" id="A0A066V3T7"/>
<evidence type="ECO:0008006" key="10">
    <source>
        <dbReference type="Google" id="ProtNLM"/>
    </source>
</evidence>
<comment type="caution">
    <text evidence="8">The sequence shown here is derived from an EMBL/GenBank/DDBJ whole genome shotgun (WGS) entry which is preliminary data.</text>
</comment>
<dbReference type="GeneID" id="25263058"/>
<dbReference type="GO" id="GO:0003735">
    <property type="term" value="F:structural constituent of ribosome"/>
    <property type="evidence" value="ECO:0007669"/>
    <property type="project" value="InterPro"/>
</dbReference>
<keyword evidence="3" id="KW-0809">Transit peptide</keyword>
<protein>
    <recommendedName>
        <fullName evidence="10">Ribosomal protein L27</fullName>
    </recommendedName>
</protein>
<dbReference type="Proteomes" id="UP000027361">
    <property type="component" value="Unassembled WGS sequence"/>
</dbReference>
<dbReference type="InterPro" id="IPR019189">
    <property type="entry name" value="Ribosomal_mL41"/>
</dbReference>
<keyword evidence="6" id="KW-0687">Ribonucleoprotein</keyword>
<dbReference type="PANTHER" id="PTHR21338">
    <property type="entry name" value="MITOCHONDRIAL RIBOSOMAL PROTEIN L41"/>
    <property type="match status" value="1"/>
</dbReference>
<evidence type="ECO:0000256" key="1">
    <source>
        <dbReference type="ARBA" id="ARBA00004173"/>
    </source>
</evidence>
<comment type="subcellular location">
    <subcellularLocation>
        <location evidence="1">Mitochondrion</location>
    </subcellularLocation>
</comment>
<gene>
    <name evidence="8" type="ORF">K437DRAFT_241230</name>
</gene>
<dbReference type="RefSeq" id="XP_013240029.1">
    <property type="nucleotide sequence ID" value="XM_013384575.1"/>
</dbReference>
<evidence type="ECO:0000256" key="4">
    <source>
        <dbReference type="ARBA" id="ARBA00022980"/>
    </source>
</evidence>